<dbReference type="OrthoDB" id="3427187at2"/>
<evidence type="ECO:0000259" key="1">
    <source>
        <dbReference type="PROSITE" id="PS50943"/>
    </source>
</evidence>
<dbReference type="SMART" id="SM00530">
    <property type="entry name" value="HTH_XRE"/>
    <property type="match status" value="1"/>
</dbReference>
<feature type="non-terminal residue" evidence="2">
    <location>
        <position position="120"/>
    </location>
</feature>
<dbReference type="CDD" id="cd00093">
    <property type="entry name" value="HTH_XRE"/>
    <property type="match status" value="1"/>
</dbReference>
<comment type="caution">
    <text evidence="2">The sequence shown here is derived from an EMBL/GenBank/DDBJ whole genome shotgun (WGS) entry which is preliminary data.</text>
</comment>
<keyword evidence="3" id="KW-1185">Reference proteome</keyword>
<feature type="domain" description="HTH cro/C1-type" evidence="1">
    <location>
        <begin position="57"/>
        <end position="108"/>
    </location>
</feature>
<protein>
    <submittedName>
        <fullName evidence="2">Helix-turn-helix transcriptional regulator</fullName>
    </submittedName>
</protein>
<dbReference type="Gene3D" id="1.10.260.40">
    <property type="entry name" value="lambda repressor-like DNA-binding domains"/>
    <property type="match status" value="1"/>
</dbReference>
<accession>A0A558A5C5</accession>
<dbReference type="PROSITE" id="PS50943">
    <property type="entry name" value="HTH_CROC1"/>
    <property type="match status" value="1"/>
</dbReference>
<evidence type="ECO:0000313" key="2">
    <source>
        <dbReference type="EMBL" id="TVT19450.1"/>
    </source>
</evidence>
<sequence length="120" mass="12912">MKRIYRISDGGRIGPRGSVPHRTTCGLNGIVCERGGTATDEQEGGPSAFGKLLFEHRRAAGLSQVELARASGVSVRALRDLERGRAQAAQQRSAELLADALGLAAGTREVFLEVARDRRR</sequence>
<dbReference type="InterPro" id="IPR010982">
    <property type="entry name" value="Lambda_DNA-bd_dom_sf"/>
</dbReference>
<name>A0A558A5C5_9PSEU</name>
<dbReference type="SUPFAM" id="SSF47413">
    <property type="entry name" value="lambda repressor-like DNA-binding domains"/>
    <property type="match status" value="1"/>
</dbReference>
<reference evidence="2 3" key="1">
    <citation type="submission" date="2019-07" db="EMBL/GenBank/DDBJ databases">
        <authorList>
            <person name="Duangmal K."/>
            <person name="Teo W.F.A."/>
        </authorList>
    </citation>
    <scope>NUCLEOTIDE SEQUENCE [LARGE SCALE GENOMIC DNA]</scope>
    <source>
        <strain evidence="2 3">TBRC 6029</strain>
    </source>
</reference>
<organism evidence="2 3">
    <name type="scientific">Amycolatopsis rhizosphaerae</name>
    <dbReference type="NCBI Taxonomy" id="2053003"/>
    <lineage>
        <taxon>Bacteria</taxon>
        <taxon>Bacillati</taxon>
        <taxon>Actinomycetota</taxon>
        <taxon>Actinomycetes</taxon>
        <taxon>Pseudonocardiales</taxon>
        <taxon>Pseudonocardiaceae</taxon>
        <taxon>Amycolatopsis</taxon>
    </lineage>
</organism>
<dbReference type="Proteomes" id="UP000320011">
    <property type="component" value="Unassembled WGS sequence"/>
</dbReference>
<dbReference type="EMBL" id="VJWX01000655">
    <property type="protein sequence ID" value="TVT19450.1"/>
    <property type="molecule type" value="Genomic_DNA"/>
</dbReference>
<proteinExistence type="predicted"/>
<dbReference type="InterPro" id="IPR001387">
    <property type="entry name" value="Cro/C1-type_HTH"/>
</dbReference>
<reference evidence="2 3" key="2">
    <citation type="submission" date="2019-08" db="EMBL/GenBank/DDBJ databases">
        <title>Amycolatopsis acidicola sp. nov., isolated from peat swamp forest soil.</title>
        <authorList>
            <person name="Srisuk N."/>
        </authorList>
    </citation>
    <scope>NUCLEOTIDE SEQUENCE [LARGE SCALE GENOMIC DNA]</scope>
    <source>
        <strain evidence="2 3">TBRC 6029</strain>
    </source>
</reference>
<gene>
    <name evidence="2" type="ORF">FNH05_34985</name>
</gene>
<dbReference type="AlphaFoldDB" id="A0A558A5C5"/>
<dbReference type="GO" id="GO:0003677">
    <property type="term" value="F:DNA binding"/>
    <property type="evidence" value="ECO:0007669"/>
    <property type="project" value="InterPro"/>
</dbReference>
<evidence type="ECO:0000313" key="3">
    <source>
        <dbReference type="Proteomes" id="UP000320011"/>
    </source>
</evidence>
<dbReference type="Pfam" id="PF01381">
    <property type="entry name" value="HTH_3"/>
    <property type="match status" value="1"/>
</dbReference>